<evidence type="ECO:0000313" key="2">
    <source>
        <dbReference type="EMBL" id="ACY47848.1"/>
    </source>
</evidence>
<dbReference type="Gene3D" id="2.40.160.60">
    <property type="entry name" value="Outer membrane protein transport protein (OMPP1/FadL/TodX)"/>
    <property type="match status" value="1"/>
</dbReference>
<dbReference type="eggNOG" id="COG2067">
    <property type="taxonomic scope" value="Bacteria"/>
</dbReference>
<dbReference type="NCBIfam" id="NF033709">
    <property type="entry name" value="PorV_fam"/>
    <property type="match status" value="1"/>
</dbReference>
<dbReference type="KEGG" id="rmr:Rmar_0954"/>
<evidence type="ECO:0000259" key="1">
    <source>
        <dbReference type="Pfam" id="PF19572"/>
    </source>
</evidence>
<dbReference type="Proteomes" id="UP000002221">
    <property type="component" value="Chromosome"/>
</dbReference>
<keyword evidence="3" id="KW-1185">Reference proteome</keyword>
<dbReference type="SUPFAM" id="SSF56935">
    <property type="entry name" value="Porins"/>
    <property type="match status" value="1"/>
</dbReference>
<gene>
    <name evidence="2" type="ordered locus">Rmar_0954</name>
</gene>
<name>D0MH90_RHOM4</name>
<reference evidence="2 3" key="1">
    <citation type="journal article" date="2009" name="Stand. Genomic Sci.">
        <title>Complete genome sequence of Rhodothermus marinus type strain (R-10).</title>
        <authorList>
            <person name="Nolan M."/>
            <person name="Tindall B.J."/>
            <person name="Pomrenke H."/>
            <person name="Lapidus A."/>
            <person name="Copeland A."/>
            <person name="Glavina Del Rio T."/>
            <person name="Lucas S."/>
            <person name="Chen F."/>
            <person name="Tice H."/>
            <person name="Cheng J.F."/>
            <person name="Saunders E."/>
            <person name="Han C."/>
            <person name="Bruce D."/>
            <person name="Goodwin L."/>
            <person name="Chain P."/>
            <person name="Pitluck S."/>
            <person name="Ovchinikova G."/>
            <person name="Pati A."/>
            <person name="Ivanova N."/>
            <person name="Mavromatis K."/>
            <person name="Chen A."/>
            <person name="Palaniappan K."/>
            <person name="Land M."/>
            <person name="Hauser L."/>
            <person name="Chang Y.J."/>
            <person name="Jeffries C.D."/>
            <person name="Brettin T."/>
            <person name="Goker M."/>
            <person name="Bristow J."/>
            <person name="Eisen J.A."/>
            <person name="Markowitz V."/>
            <person name="Hugenholtz P."/>
            <person name="Kyrpides N.C."/>
            <person name="Klenk H.P."/>
            <person name="Detter J.C."/>
        </authorList>
    </citation>
    <scope>NUCLEOTIDE SEQUENCE [LARGE SCALE GENOMIC DNA]</scope>
    <source>
        <strain evidence="3">ATCC 43812 / DSM 4252 / R-10</strain>
    </source>
</reference>
<dbReference type="InterPro" id="IPR047799">
    <property type="entry name" value="T9SS_OM_PorV"/>
</dbReference>
<proteinExistence type="predicted"/>
<dbReference type="HOGENOM" id="CLU_058805_1_1_10"/>
<dbReference type="InterPro" id="IPR045741">
    <property type="entry name" value="PorV"/>
</dbReference>
<sequence>MRTVQHTLRTFCALLGLGLLLGWTYVARAQVGGAAVLFLQIEPDSRAAGMGNAGVAVADNAYALFWNPAGLAYQPEAVEVSLTHSNWLPEFNAGLYYEYLVGRFSVGKFGNMGAHVTLLNMGEHEWRDENNNPLGTFRSYDVAVGVSYGYPISERLALGLGLRYIYSNLASGIQVEGRETKAGKSFGMDLGLLYRTAPFSLGGQTKAQFSAGFNLNNMGPQIQYSDGAQKDPIPTNLRFGYAFTIDLDPYNRITFANDFTKLLIRVRSDSTGSRADPFYKAIFTAWRPIKVRTNALNEEEARYRTLSVFEQLMIGMGVEYWYNQLFALRTGFFYENPYNGNRQFLTFGAGLRYNILGVDFSYVYALKENHPLANTMRFSLLLNFKK</sequence>
<dbReference type="EMBL" id="CP001807">
    <property type="protein sequence ID" value="ACY47848.1"/>
    <property type="molecule type" value="Genomic_DNA"/>
</dbReference>
<dbReference type="AlphaFoldDB" id="D0MH90"/>
<organism evidence="2 3">
    <name type="scientific">Rhodothermus marinus (strain ATCC 43812 / DSM 4252 / R-10)</name>
    <name type="common">Rhodothermus obamensis</name>
    <dbReference type="NCBI Taxonomy" id="518766"/>
    <lineage>
        <taxon>Bacteria</taxon>
        <taxon>Pseudomonadati</taxon>
        <taxon>Rhodothermota</taxon>
        <taxon>Rhodothermia</taxon>
        <taxon>Rhodothermales</taxon>
        <taxon>Rhodothermaceae</taxon>
        <taxon>Rhodothermus</taxon>
    </lineage>
</organism>
<dbReference type="Pfam" id="PF19572">
    <property type="entry name" value="PorV"/>
    <property type="match status" value="1"/>
</dbReference>
<feature type="domain" description="Type IX secretion system protein PorV" evidence="1">
    <location>
        <begin position="33"/>
        <end position="265"/>
    </location>
</feature>
<evidence type="ECO:0000313" key="3">
    <source>
        <dbReference type="Proteomes" id="UP000002221"/>
    </source>
</evidence>
<dbReference type="RefSeq" id="WP_012843460.1">
    <property type="nucleotide sequence ID" value="NC_013501.1"/>
</dbReference>
<accession>D0MH90</accession>
<dbReference type="STRING" id="518766.Rmar_0954"/>
<protein>
    <recommendedName>
        <fullName evidence="1">Type IX secretion system protein PorV domain-containing protein</fullName>
    </recommendedName>
</protein>
<dbReference type="NCBIfam" id="NF033710">
    <property type="entry name" value="T9SS_OM_PorV"/>
    <property type="match status" value="1"/>
</dbReference>